<evidence type="ECO:0000313" key="1">
    <source>
        <dbReference type="EMBL" id="CDF58312.1"/>
    </source>
</evidence>
<dbReference type="Proteomes" id="UP000014923">
    <property type="component" value="Unassembled WGS sequence"/>
</dbReference>
<proteinExistence type="predicted"/>
<reference evidence="1" key="1">
    <citation type="submission" date="2013-03" db="EMBL/GenBank/DDBJ databases">
        <title>Draft genome sequence of the hydrogen-ethanol-producing anaerobic alkalithermophilic Caloramator celere.</title>
        <authorList>
            <person name="Ciranna A."/>
            <person name="Larjo A."/>
            <person name="Kivisto A."/>
            <person name="Santala V."/>
            <person name="Roos C."/>
            <person name="Karp M."/>
        </authorList>
    </citation>
    <scope>NUCLEOTIDE SEQUENCE [LARGE SCALE GENOMIC DNA]</scope>
    <source>
        <strain evidence="1">DSM 8682</strain>
    </source>
</reference>
<dbReference type="EMBL" id="CAVN010000097">
    <property type="protein sequence ID" value="CDF58312.1"/>
    <property type="molecule type" value="Genomic_DNA"/>
</dbReference>
<gene>
    <name evidence="1" type="ORF">TCEL_00358</name>
</gene>
<dbReference type="HOGENOM" id="CLU_2286677_0_0_9"/>
<evidence type="ECO:0000313" key="2">
    <source>
        <dbReference type="Proteomes" id="UP000014923"/>
    </source>
</evidence>
<name>R7RQ23_9CLOT</name>
<sequence length="100" mass="11430">MEIVKKGTYVQVHQIVLNVGERAANLPEETQKVPLEMWVKGYLNHDAKLGDEVEITTLTNRVVKGKLVEVNPCYKHDFGKFVPEILKIGQDLRRMLKDGE</sequence>
<dbReference type="RefSeq" id="WP_018662274.1">
    <property type="nucleotide sequence ID" value="NZ_HF952018.1"/>
</dbReference>
<dbReference type="eggNOG" id="ENOG503315M">
    <property type="taxonomic scope" value="Bacteria"/>
</dbReference>
<protein>
    <submittedName>
        <fullName evidence="1">2-amino-4-ketopentanoate thiolase, alpha subunit</fullName>
    </submittedName>
</protein>
<organism evidence="1 2">
    <name type="scientific">Thermobrachium celere DSM 8682</name>
    <dbReference type="NCBI Taxonomy" id="941824"/>
    <lineage>
        <taxon>Bacteria</taxon>
        <taxon>Bacillati</taxon>
        <taxon>Bacillota</taxon>
        <taxon>Clostridia</taxon>
        <taxon>Eubacteriales</taxon>
        <taxon>Clostridiaceae</taxon>
        <taxon>Thermobrachium</taxon>
    </lineage>
</organism>
<dbReference type="Pfam" id="PF22010">
    <property type="entry name" value="OrtA"/>
    <property type="match status" value="1"/>
</dbReference>
<keyword evidence="2" id="KW-1185">Reference proteome</keyword>
<accession>R7RQ23</accession>
<dbReference type="NCBIfam" id="NF040739">
    <property type="entry name" value="ornith_OrtA"/>
    <property type="match status" value="1"/>
</dbReference>
<comment type="caution">
    <text evidence="1">The sequence shown here is derived from an EMBL/GenBank/DDBJ whole genome shotgun (WGS) entry which is preliminary data.</text>
</comment>
<dbReference type="AlphaFoldDB" id="R7RQ23"/>
<dbReference type="InterPro" id="IPR047755">
    <property type="entry name" value="OrtA"/>
</dbReference>